<protein>
    <submittedName>
        <fullName evidence="9">ABC transporter permease</fullName>
    </submittedName>
</protein>
<feature type="transmembrane region" description="Helical" evidence="6">
    <location>
        <begin position="340"/>
        <end position="367"/>
    </location>
</feature>
<keyword evidence="2" id="KW-1003">Cell membrane</keyword>
<feature type="transmembrane region" description="Helical" evidence="6">
    <location>
        <begin position="678"/>
        <end position="699"/>
    </location>
</feature>
<feature type="domain" description="ABC3 transporter permease C-terminal" evidence="7">
    <location>
        <begin position="299"/>
        <end position="413"/>
    </location>
</feature>
<sequence length="798" mass="90764">MKTFETIHRGLSSYLIFLSRNKAYTAINVFGLSLSLLFVLLIGVYTWQESRVDRQFTKADRIYIYGLEMHAQGVSELYTGGNWRLQKYFRSRYPEIESSCALANYYQGVVTRQGDMPTNCLTSFTDSTFFDMFDVTFVLGDRRRALADRASVVLTTDMATRLFGSPEAAINRKVLFRDDKVFRVTGVVRGKENTCLKPADAFIRFENIESINSSMFNERLSNATGAQLFFLVRPGSNFTQKENDMDEYQKKFFWIFQSDDMPVYTKFVPLNRYYFSGIQGEMENTLRQGDSKLVHTLFLVGLVILLFSVFNYINLTNAQSSYRAREMAMLRLLGSQRIDIVVRLILESIILCTLSMAVALLLAWAATPYVARLLDTTLLLSVLFHPVTLLLLVAFVLLLGLLAGLIPATMLSASKPIDVVRGTFRFRSHQWLGKAFIVVQSTVTIVLIATAFIMSGEIRHLIAIPRGYNTQGLMEVYVMDDSTKMAAWYDGLKQLSCVQNLTTCCGTPHSGGNNITFNFNGKTLSTQWLVGDEQYMKIFGLTLKSSTGLRGRNGEYYVNRRMLADEGLPLTSKFFYQWADKHGVGERETLSGIFRDFNIRGLGSRQHPMVVKIARRGSFQPWATVIQIQGDPVEAYQQVQQLFKRIFHEELDLDEPYLDQKIAAEYKSETRIATIVRLFALIAVVISLLGLVAMSTYHIQQHRRELAVRKVFGSSGRQVRMRLVTSFLAYVGMAFVIAVPVVWYFMADWLSRYPYRITWWPWLPVAGLIVLAVSFCAVAIQSWAASNENPVNVIKENQ</sequence>
<dbReference type="PANTHER" id="PTHR30572:SF18">
    <property type="entry name" value="ABC-TYPE MACROLIDE FAMILY EXPORT SYSTEM PERMEASE COMPONENT 2"/>
    <property type="match status" value="1"/>
</dbReference>
<feature type="transmembrane region" description="Helical" evidence="6">
    <location>
        <begin position="23"/>
        <end position="47"/>
    </location>
</feature>
<feature type="domain" description="MacB-like periplasmic core" evidence="8">
    <location>
        <begin position="25"/>
        <end position="246"/>
    </location>
</feature>
<keyword evidence="3 6" id="KW-0812">Transmembrane</keyword>
<keyword evidence="4 6" id="KW-1133">Transmembrane helix</keyword>
<accession>A0ABV5ZM31</accession>
<feature type="transmembrane region" description="Helical" evidence="6">
    <location>
        <begin position="727"/>
        <end position="747"/>
    </location>
</feature>
<evidence type="ECO:0000256" key="2">
    <source>
        <dbReference type="ARBA" id="ARBA00022475"/>
    </source>
</evidence>
<organism evidence="9 10">
    <name type="scientific">Hallella seregens ATCC 51272</name>
    <dbReference type="NCBI Taxonomy" id="1336250"/>
    <lineage>
        <taxon>Bacteria</taxon>
        <taxon>Pseudomonadati</taxon>
        <taxon>Bacteroidota</taxon>
        <taxon>Bacteroidia</taxon>
        <taxon>Bacteroidales</taxon>
        <taxon>Prevotellaceae</taxon>
        <taxon>Hallella</taxon>
    </lineage>
</organism>
<name>A0ABV5ZM31_9BACT</name>
<evidence type="ECO:0000256" key="5">
    <source>
        <dbReference type="ARBA" id="ARBA00023136"/>
    </source>
</evidence>
<dbReference type="Pfam" id="PF12704">
    <property type="entry name" value="MacB_PCD"/>
    <property type="match status" value="1"/>
</dbReference>
<feature type="transmembrane region" description="Helical" evidence="6">
    <location>
        <begin position="387"/>
        <end position="411"/>
    </location>
</feature>
<comment type="subcellular location">
    <subcellularLocation>
        <location evidence="1">Cell membrane</location>
        <topology evidence="1">Multi-pass membrane protein</topology>
    </subcellularLocation>
</comment>
<evidence type="ECO:0000256" key="1">
    <source>
        <dbReference type="ARBA" id="ARBA00004651"/>
    </source>
</evidence>
<dbReference type="PANTHER" id="PTHR30572">
    <property type="entry name" value="MEMBRANE COMPONENT OF TRANSPORTER-RELATED"/>
    <property type="match status" value="1"/>
</dbReference>
<proteinExistence type="predicted"/>
<comment type="caution">
    <text evidence="9">The sequence shown here is derived from an EMBL/GenBank/DDBJ whole genome shotgun (WGS) entry which is preliminary data.</text>
</comment>
<feature type="transmembrane region" description="Helical" evidence="6">
    <location>
        <begin position="759"/>
        <end position="780"/>
    </location>
</feature>
<evidence type="ECO:0000259" key="7">
    <source>
        <dbReference type="Pfam" id="PF02687"/>
    </source>
</evidence>
<dbReference type="RefSeq" id="WP_027952331.1">
    <property type="nucleotide sequence ID" value="NZ_JADU01000016.1"/>
</dbReference>
<dbReference type="InterPro" id="IPR003838">
    <property type="entry name" value="ABC3_permease_C"/>
</dbReference>
<keyword evidence="5 6" id="KW-0472">Membrane</keyword>
<dbReference type="Pfam" id="PF02687">
    <property type="entry name" value="FtsX"/>
    <property type="match status" value="2"/>
</dbReference>
<dbReference type="InterPro" id="IPR050250">
    <property type="entry name" value="Macrolide_Exporter_MacB"/>
</dbReference>
<dbReference type="Proteomes" id="UP001589688">
    <property type="component" value="Unassembled WGS sequence"/>
</dbReference>
<evidence type="ECO:0000259" key="8">
    <source>
        <dbReference type="Pfam" id="PF12704"/>
    </source>
</evidence>
<keyword evidence="10" id="KW-1185">Reference proteome</keyword>
<feature type="transmembrane region" description="Helical" evidence="6">
    <location>
        <begin position="431"/>
        <end position="454"/>
    </location>
</feature>
<evidence type="ECO:0000313" key="9">
    <source>
        <dbReference type="EMBL" id="MFB9897654.1"/>
    </source>
</evidence>
<evidence type="ECO:0000313" key="10">
    <source>
        <dbReference type="Proteomes" id="UP001589688"/>
    </source>
</evidence>
<dbReference type="InterPro" id="IPR025857">
    <property type="entry name" value="MacB_PCD"/>
</dbReference>
<evidence type="ECO:0000256" key="4">
    <source>
        <dbReference type="ARBA" id="ARBA00022989"/>
    </source>
</evidence>
<dbReference type="EMBL" id="JBHLZF010000002">
    <property type="protein sequence ID" value="MFB9897654.1"/>
    <property type="molecule type" value="Genomic_DNA"/>
</dbReference>
<reference evidence="9 10" key="1">
    <citation type="submission" date="2024-09" db="EMBL/GenBank/DDBJ databases">
        <authorList>
            <person name="Sun Q."/>
            <person name="Mori K."/>
        </authorList>
    </citation>
    <scope>NUCLEOTIDE SEQUENCE [LARGE SCALE GENOMIC DNA]</scope>
    <source>
        <strain evidence="9 10">ATCC 51272</strain>
    </source>
</reference>
<evidence type="ECO:0000256" key="3">
    <source>
        <dbReference type="ARBA" id="ARBA00022692"/>
    </source>
</evidence>
<evidence type="ECO:0000256" key="6">
    <source>
        <dbReference type="SAM" id="Phobius"/>
    </source>
</evidence>
<gene>
    <name evidence="9" type="ORF">ACFFK8_07540</name>
</gene>
<feature type="transmembrane region" description="Helical" evidence="6">
    <location>
        <begin position="293"/>
        <end position="313"/>
    </location>
</feature>
<feature type="domain" description="ABC3 transporter permease C-terminal" evidence="7">
    <location>
        <begin position="678"/>
        <end position="790"/>
    </location>
</feature>